<feature type="compositionally biased region" description="Basic and acidic residues" evidence="2">
    <location>
        <begin position="292"/>
        <end position="307"/>
    </location>
</feature>
<feature type="coiled-coil region" evidence="1">
    <location>
        <begin position="261"/>
        <end position="288"/>
    </location>
</feature>
<dbReference type="Proteomes" id="UP001152130">
    <property type="component" value="Unassembled WGS sequence"/>
</dbReference>
<feature type="region of interest" description="Disordered" evidence="2">
    <location>
        <begin position="206"/>
        <end position="229"/>
    </location>
</feature>
<keyword evidence="4" id="KW-1185">Reference proteome</keyword>
<feature type="compositionally biased region" description="Basic and acidic residues" evidence="2">
    <location>
        <begin position="98"/>
        <end position="122"/>
    </location>
</feature>
<dbReference type="EMBL" id="JAPDHF010000020">
    <property type="protein sequence ID" value="KAJ4005978.1"/>
    <property type="molecule type" value="Genomic_DNA"/>
</dbReference>
<keyword evidence="1" id="KW-0175">Coiled coil</keyword>
<evidence type="ECO:0000313" key="4">
    <source>
        <dbReference type="Proteomes" id="UP001152130"/>
    </source>
</evidence>
<feature type="compositionally biased region" description="Polar residues" evidence="2">
    <location>
        <begin position="1"/>
        <end position="11"/>
    </location>
</feature>
<feature type="compositionally biased region" description="Basic and acidic residues" evidence="2">
    <location>
        <begin position="213"/>
        <end position="227"/>
    </location>
</feature>
<feature type="region of interest" description="Disordered" evidence="2">
    <location>
        <begin position="148"/>
        <end position="187"/>
    </location>
</feature>
<comment type="caution">
    <text evidence="3">The sequence shown here is derived from an EMBL/GenBank/DDBJ whole genome shotgun (WGS) entry which is preliminary data.</text>
</comment>
<organism evidence="3 4">
    <name type="scientific">Fusarium irregulare</name>
    <dbReference type="NCBI Taxonomy" id="2494466"/>
    <lineage>
        <taxon>Eukaryota</taxon>
        <taxon>Fungi</taxon>
        <taxon>Dikarya</taxon>
        <taxon>Ascomycota</taxon>
        <taxon>Pezizomycotina</taxon>
        <taxon>Sordariomycetes</taxon>
        <taxon>Hypocreomycetidae</taxon>
        <taxon>Hypocreales</taxon>
        <taxon>Nectriaceae</taxon>
        <taxon>Fusarium</taxon>
        <taxon>Fusarium incarnatum-equiseti species complex</taxon>
    </lineage>
</organism>
<feature type="region of interest" description="Disordered" evidence="2">
    <location>
        <begin position="1"/>
        <end position="122"/>
    </location>
</feature>
<evidence type="ECO:0000256" key="1">
    <source>
        <dbReference type="SAM" id="Coils"/>
    </source>
</evidence>
<reference evidence="3" key="1">
    <citation type="submission" date="2022-10" db="EMBL/GenBank/DDBJ databases">
        <title>Fusarium specimens isolated from Avocado Roots.</title>
        <authorList>
            <person name="Stajich J."/>
            <person name="Roper C."/>
            <person name="Heimlech-Rivalta G."/>
        </authorList>
    </citation>
    <scope>NUCLEOTIDE SEQUENCE</scope>
    <source>
        <strain evidence="3">CF00143</strain>
    </source>
</reference>
<dbReference type="AlphaFoldDB" id="A0A9W8PH70"/>
<feature type="compositionally biased region" description="Basic and acidic residues" evidence="2">
    <location>
        <begin position="174"/>
        <end position="187"/>
    </location>
</feature>
<name>A0A9W8PH70_9HYPO</name>
<feature type="compositionally biased region" description="Low complexity" evidence="2">
    <location>
        <begin position="31"/>
        <end position="65"/>
    </location>
</feature>
<evidence type="ECO:0000313" key="3">
    <source>
        <dbReference type="EMBL" id="KAJ4005978.1"/>
    </source>
</evidence>
<gene>
    <name evidence="3" type="ORF">NW766_010803</name>
</gene>
<feature type="compositionally biased region" description="Basic and acidic residues" evidence="2">
    <location>
        <begin position="406"/>
        <end position="426"/>
    </location>
</feature>
<sequence length="603" mass="68346">MAQRTPSTSLASHAYRRGRPGRISLQSRHYSTASSVSSQESDSPSRFRTPLGTPTTPATRLPTPTFESGEDRDHKAFPGYILFHNPGRSIPSSDDEPGPSKDRTTLSDKGKEPEVYEDHEATESIATRLSRMENKLDLLLPLPSEISSREKQPCCEDTLRTATEEQLQSSQIYRDLEAENRSRKEEVEAFRTQLADCQQAQLQTQVSMQDLQASKDRSENEASERMAQDMNAYETLKAEYRWAKKNWNRTSEESIEAWDKAKEYERENNTLKQKISDLEDANKDLAGKIKVYDLEKIRRKESQKDGESQTEPDTEPTNMESRGTETSFIGWEPNADVEMELDAEGELEPTEIQDGEQVEQGNRQEDQQQGLPDALQYDQHEVPQDISEVQEEQREGQQEDPQQEMIEGKLEAEPHIQRTGEQEEPQKQLCDCQDEAQQDGTTSDSQAGRKESEEDISPIKMLARGERQLERLMSTTQDPVVGGHTEADNMEQQEMIETSVGNDQTMFEAPAEHSPPEIQEVLLYQLMNQNQLLFHLQNGHRIETIAAMGDKDTDVGKPEIAADIKVITETETTEYITVDTVTITTDQETDIVGVEEVGKTQRS</sequence>
<feature type="compositionally biased region" description="Acidic residues" evidence="2">
    <location>
        <begin position="335"/>
        <end position="357"/>
    </location>
</feature>
<feature type="compositionally biased region" description="Basic and acidic residues" evidence="2">
    <location>
        <begin position="148"/>
        <end position="163"/>
    </location>
</feature>
<proteinExistence type="predicted"/>
<feature type="region of interest" description="Disordered" evidence="2">
    <location>
        <begin position="292"/>
        <end position="460"/>
    </location>
</feature>
<protein>
    <submittedName>
        <fullName evidence="3">Uncharacterized protein</fullName>
    </submittedName>
</protein>
<evidence type="ECO:0000256" key="2">
    <source>
        <dbReference type="SAM" id="MobiDB-lite"/>
    </source>
</evidence>
<accession>A0A9W8PH70</accession>
<feature type="compositionally biased region" description="Polar residues" evidence="2">
    <location>
        <begin position="315"/>
        <end position="327"/>
    </location>
</feature>